<dbReference type="InterPro" id="IPR011990">
    <property type="entry name" value="TPR-like_helical_dom_sf"/>
</dbReference>
<feature type="signal peptide" evidence="2">
    <location>
        <begin position="1"/>
        <end position="23"/>
    </location>
</feature>
<dbReference type="SMART" id="SM00028">
    <property type="entry name" value="TPR"/>
    <property type="match status" value="1"/>
</dbReference>
<keyword evidence="1" id="KW-0802">TPR repeat</keyword>
<dbReference type="KEGG" id="dsc:ABOD76_02865"/>
<geneLocation type="plasmid" evidence="3">
    <name>pDson01</name>
</geneLocation>
<dbReference type="InterPro" id="IPR019734">
    <property type="entry name" value="TPR_rpt"/>
</dbReference>
<accession>A0AAU7U5B1</accession>
<keyword evidence="3" id="KW-0614">Plasmid</keyword>
<dbReference type="Pfam" id="PF14559">
    <property type="entry name" value="TPR_19"/>
    <property type="match status" value="2"/>
</dbReference>
<dbReference type="Gene3D" id="1.25.40.10">
    <property type="entry name" value="Tetratricopeptide repeat domain"/>
    <property type="match status" value="1"/>
</dbReference>
<sequence length="710" mass="74758">MTRTLCRVSVALSVCLLASGAWAGGMWRAWSDQTQLPTLAEHRTELASTRPQACMPAVRDPRTPGLAPGGGMDLDQVIRQLEETLSRMKPGDPGRDALQQSLASFRELRARQGSGGPPLPVGTARGAMTLRTALTRAEHVLGPDARKAPGGAGGADIAAALAAGRPRAALALLLAAQRAAPKNPWILVNLAGVLSLTGLPREAIAVLDAADQLGGALPAPAGVPGRAVALSNRGHAFLGLGRWKEAETPLRAALKLAPDFSEARANLSQALLCQGNLDGAVRELRLAMRRTLDAQASPAFPVRESVPNRHGAGLMSAALAPTRRPASDLFDLSRGEAYHLPQLKLPSTREEGAALYEQYVALERAGSAEVNALLDRVGDARLKATPDAGERRWAALVYAATANAHFEPQIWPVYKAAYDAHYAYTEAYPRFARQLNEAVSRIDAPSCAAHVAQLDQAVGTFFSQLRPFVTGQAQAMARYASVMVRHQTALAANLTDPNDRAASRMFAEAGAKGIYYGMVVGAAREMASVAHDHAITCGTVAGPRASLDAPDLPELAGDPCGGVPTGSKLKSKVPSNAFNVNGYGLSFGLSCEKIDIELSASVIIGLYAAASVDWKGTGTVFFGIKADAKVPKGLSLGGIHKSGASAKESVYIKFSKDGIQDAGLRMEGKVSVGIGTDAAAYVWDVKTKQWEAKFEQEFGVAAAVAYWTGR</sequence>
<gene>
    <name evidence="3" type="ORF">ABOD76_02865</name>
</gene>
<evidence type="ECO:0000256" key="1">
    <source>
        <dbReference type="PROSITE-ProRule" id="PRU00339"/>
    </source>
</evidence>
<reference evidence="3" key="1">
    <citation type="submission" date="2024-06" db="EMBL/GenBank/DDBJ databases">
        <title>Draft Genome Sequence of Deinococcus sonorensis Type Strain KR-87, a Biofilm Producing Representative of the Genus Deinococcus.</title>
        <authorList>
            <person name="Boren L.S."/>
            <person name="Grosso R.A."/>
            <person name="Hugenberg-Cox A.N."/>
            <person name="Hill J.T.E."/>
            <person name="Albert C.M."/>
            <person name="Tuohy J.M."/>
        </authorList>
    </citation>
    <scope>NUCLEOTIDE SEQUENCE</scope>
    <source>
        <strain evidence="3">KR-87</strain>
        <plasmid evidence="3">pDson01</plasmid>
    </source>
</reference>
<name>A0AAU7U5B1_9DEIO</name>
<dbReference type="EMBL" id="CP158297">
    <property type="protein sequence ID" value="XBV83644.1"/>
    <property type="molecule type" value="Genomic_DNA"/>
</dbReference>
<dbReference type="SUPFAM" id="SSF48452">
    <property type="entry name" value="TPR-like"/>
    <property type="match status" value="1"/>
</dbReference>
<feature type="chain" id="PRO_5043930265" evidence="2">
    <location>
        <begin position="24"/>
        <end position="710"/>
    </location>
</feature>
<proteinExistence type="predicted"/>
<organism evidence="3">
    <name type="scientific">Deinococcus sonorensis KR-87</name>
    <dbReference type="NCBI Taxonomy" id="694439"/>
    <lineage>
        <taxon>Bacteria</taxon>
        <taxon>Thermotogati</taxon>
        <taxon>Deinococcota</taxon>
        <taxon>Deinococci</taxon>
        <taxon>Deinococcales</taxon>
        <taxon>Deinococcaceae</taxon>
        <taxon>Deinococcus</taxon>
    </lineage>
</organism>
<protein>
    <submittedName>
        <fullName evidence="3">Tetratricopeptide repeat protein</fullName>
    </submittedName>
</protein>
<feature type="repeat" description="TPR" evidence="1">
    <location>
        <begin position="227"/>
        <end position="260"/>
    </location>
</feature>
<dbReference type="RefSeq" id="WP_350241274.1">
    <property type="nucleotide sequence ID" value="NZ_CP158297.1"/>
</dbReference>
<dbReference type="PROSITE" id="PS50005">
    <property type="entry name" value="TPR"/>
    <property type="match status" value="1"/>
</dbReference>
<dbReference type="AlphaFoldDB" id="A0AAU7U5B1"/>
<evidence type="ECO:0000313" key="3">
    <source>
        <dbReference type="EMBL" id="XBV83644.1"/>
    </source>
</evidence>
<evidence type="ECO:0000256" key="2">
    <source>
        <dbReference type="SAM" id="SignalP"/>
    </source>
</evidence>
<keyword evidence="2" id="KW-0732">Signal</keyword>